<gene>
    <name evidence="2" type="ORF">Pa4123_59260</name>
</gene>
<evidence type="ECO:0000313" key="3">
    <source>
        <dbReference type="Proteomes" id="UP001144280"/>
    </source>
</evidence>
<evidence type="ECO:0000313" key="2">
    <source>
        <dbReference type="EMBL" id="GLI00650.1"/>
    </source>
</evidence>
<dbReference type="SUPFAM" id="SSF53335">
    <property type="entry name" value="S-adenosyl-L-methionine-dependent methyltransferases"/>
    <property type="match status" value="1"/>
</dbReference>
<dbReference type="InterPro" id="IPR029063">
    <property type="entry name" value="SAM-dependent_MTases_sf"/>
</dbReference>
<organism evidence="2 3">
    <name type="scientific">Phytohabitans aurantiacus</name>
    <dbReference type="NCBI Taxonomy" id="3016789"/>
    <lineage>
        <taxon>Bacteria</taxon>
        <taxon>Bacillati</taxon>
        <taxon>Actinomycetota</taxon>
        <taxon>Actinomycetes</taxon>
        <taxon>Micromonosporales</taxon>
        <taxon>Micromonosporaceae</taxon>
    </lineage>
</organism>
<evidence type="ECO:0000256" key="1">
    <source>
        <dbReference type="SAM" id="MobiDB-lite"/>
    </source>
</evidence>
<reference evidence="2" key="1">
    <citation type="submission" date="2022-12" db="EMBL/GenBank/DDBJ databases">
        <title>New Phytohabitans aurantiacus sp. RD004123 nov., an actinomycete isolated from soil.</title>
        <authorList>
            <person name="Triningsih D.W."/>
            <person name="Harunari E."/>
            <person name="Igarashi Y."/>
        </authorList>
    </citation>
    <scope>NUCLEOTIDE SEQUENCE</scope>
    <source>
        <strain evidence="2">RD004123</strain>
    </source>
</reference>
<protein>
    <submittedName>
        <fullName evidence="2">Uncharacterized protein</fullName>
    </submittedName>
</protein>
<sequence length="311" mass="32366">MSRSTPHTPQPHGEPAHTGGADPTVLVDLVAGDPPVPITVWRTARSGDDPTTTIPNRLAYRLVAAYSRPGEAVVDLSDGHALTAACQRGGRRHHKAWFTDAASLIIGPATPPGAEPDNETDTDLDNEIGADLDGPEPPDLAAWFGDDLTDPALPPAGPPVTALPPDASVAGVTSLVVACWPLDESGEAANRVRLAWLLAACAQLLRPGGCLVLVVGTPVGKPATPEDFRPLVAAASAAGLGYLQHIVAVGADADGEAFTYFATDEELLALAAGQDGQRWAVAHVRVHADCFVFSQTRPPTRRRRRGGGARA</sequence>
<keyword evidence="3" id="KW-1185">Reference proteome</keyword>
<dbReference type="EMBL" id="BSDI01000034">
    <property type="protein sequence ID" value="GLI00650.1"/>
    <property type="molecule type" value="Genomic_DNA"/>
</dbReference>
<name>A0ABQ5R3W3_9ACTN</name>
<dbReference type="RefSeq" id="WP_281901131.1">
    <property type="nucleotide sequence ID" value="NZ_BSDI01000034.1"/>
</dbReference>
<feature type="region of interest" description="Disordered" evidence="1">
    <location>
        <begin position="1"/>
        <end position="24"/>
    </location>
</feature>
<proteinExistence type="predicted"/>
<comment type="caution">
    <text evidence="2">The sequence shown here is derived from an EMBL/GenBank/DDBJ whole genome shotgun (WGS) entry which is preliminary data.</text>
</comment>
<dbReference type="Proteomes" id="UP001144280">
    <property type="component" value="Unassembled WGS sequence"/>
</dbReference>
<accession>A0ABQ5R3W3</accession>